<dbReference type="AlphaFoldDB" id="A0A9W8WPS5"/>
<proteinExistence type="predicted"/>
<evidence type="ECO:0000313" key="2">
    <source>
        <dbReference type="EMBL" id="KAJ4329883.1"/>
    </source>
</evidence>
<dbReference type="EMBL" id="JAPEUV010000254">
    <property type="protein sequence ID" value="KAJ4329883.1"/>
    <property type="molecule type" value="Genomic_DNA"/>
</dbReference>
<protein>
    <submittedName>
        <fullName evidence="2">Uncharacterized protein</fullName>
    </submittedName>
</protein>
<accession>A0A9W8WPS5</accession>
<evidence type="ECO:0000313" key="3">
    <source>
        <dbReference type="Proteomes" id="UP001140562"/>
    </source>
</evidence>
<evidence type="ECO:0000256" key="1">
    <source>
        <dbReference type="SAM" id="MobiDB-lite"/>
    </source>
</evidence>
<dbReference type="OrthoDB" id="3799540at2759"/>
<sequence>MSSSAVGLNEEQERELAPEVEEERQIERPPRLIPRRHKVHYALWRLAQTGDLLLNEEAFRPAFQSLVSTSAAKLFEAAQFPADVLVTTDFMHTVEEPAFASQHSFVSDLYQRPVQFVLSVPQSRGERSRKLVIISPFEANELFGIIQENRRVTLHLFSPRMNAAYASLDKLELFNVGHAFNADEISRSATQQLNLFAGSLYLRSIEEYGEICDSLGLARCSLMEDRQVLADGFVDPPIGQWGLQSSPIPFLRSLLMKIRREGEGIQKTHLGKILSGVRLGMVDFARG</sequence>
<reference evidence="2" key="1">
    <citation type="submission" date="2022-10" db="EMBL/GenBank/DDBJ databases">
        <title>Tapping the CABI collections for fungal endophytes: first genome assemblies for Collariella, Neodidymelliopsis, Ascochyta clinopodiicola, Didymella pomorum, Didymosphaeria variabile, Neocosmospora piperis and Neocucurbitaria cava.</title>
        <authorList>
            <person name="Hill R."/>
        </authorList>
    </citation>
    <scope>NUCLEOTIDE SEQUENCE</scope>
    <source>
        <strain evidence="2">IMI 360193</strain>
    </source>
</reference>
<comment type="caution">
    <text evidence="2">The sequence shown here is derived from an EMBL/GenBank/DDBJ whole genome shotgun (WGS) entry which is preliminary data.</text>
</comment>
<gene>
    <name evidence="2" type="ORF">N0V87_010488</name>
</gene>
<dbReference type="Proteomes" id="UP001140562">
    <property type="component" value="Unassembled WGS sequence"/>
</dbReference>
<organism evidence="2 3">
    <name type="scientific">Didymella glomerata</name>
    <dbReference type="NCBI Taxonomy" id="749621"/>
    <lineage>
        <taxon>Eukaryota</taxon>
        <taxon>Fungi</taxon>
        <taxon>Dikarya</taxon>
        <taxon>Ascomycota</taxon>
        <taxon>Pezizomycotina</taxon>
        <taxon>Dothideomycetes</taxon>
        <taxon>Pleosporomycetidae</taxon>
        <taxon>Pleosporales</taxon>
        <taxon>Pleosporineae</taxon>
        <taxon>Didymellaceae</taxon>
        <taxon>Didymella</taxon>
    </lineage>
</organism>
<keyword evidence="3" id="KW-1185">Reference proteome</keyword>
<name>A0A9W8WPS5_9PLEO</name>
<feature type="region of interest" description="Disordered" evidence="1">
    <location>
        <begin position="1"/>
        <end position="26"/>
    </location>
</feature>
<feature type="compositionally biased region" description="Acidic residues" evidence="1">
    <location>
        <begin position="10"/>
        <end position="22"/>
    </location>
</feature>